<keyword evidence="4" id="KW-1185">Reference proteome</keyword>
<feature type="coiled-coil region" evidence="1">
    <location>
        <begin position="4"/>
        <end position="52"/>
    </location>
</feature>
<dbReference type="OrthoDB" id="2019706at2759"/>
<dbReference type="Proteomes" id="UP000054498">
    <property type="component" value="Unassembled WGS sequence"/>
</dbReference>
<evidence type="ECO:0000256" key="2">
    <source>
        <dbReference type="SAM" id="MobiDB-lite"/>
    </source>
</evidence>
<organism evidence="3 4">
    <name type="scientific">Monoraphidium neglectum</name>
    <dbReference type="NCBI Taxonomy" id="145388"/>
    <lineage>
        <taxon>Eukaryota</taxon>
        <taxon>Viridiplantae</taxon>
        <taxon>Chlorophyta</taxon>
        <taxon>core chlorophytes</taxon>
        <taxon>Chlorophyceae</taxon>
        <taxon>CS clade</taxon>
        <taxon>Sphaeropleales</taxon>
        <taxon>Selenastraceae</taxon>
        <taxon>Monoraphidium</taxon>
    </lineage>
</organism>
<keyword evidence="1" id="KW-0175">Coiled coil</keyword>
<evidence type="ECO:0000256" key="1">
    <source>
        <dbReference type="SAM" id="Coils"/>
    </source>
</evidence>
<reference evidence="3 4" key="1">
    <citation type="journal article" date="2013" name="BMC Genomics">
        <title>Reconstruction of the lipid metabolism for the microalga Monoraphidium neglectum from its genome sequence reveals characteristics suitable for biofuel production.</title>
        <authorList>
            <person name="Bogen C."/>
            <person name="Al-Dilaimi A."/>
            <person name="Albersmeier A."/>
            <person name="Wichmann J."/>
            <person name="Grundmann M."/>
            <person name="Rupp O."/>
            <person name="Lauersen K.J."/>
            <person name="Blifernez-Klassen O."/>
            <person name="Kalinowski J."/>
            <person name="Goesmann A."/>
            <person name="Mussgnug J.H."/>
            <person name="Kruse O."/>
        </authorList>
    </citation>
    <scope>NUCLEOTIDE SEQUENCE [LARGE SCALE GENOMIC DNA]</scope>
    <source>
        <strain evidence="3 4">SAG 48.87</strain>
    </source>
</reference>
<gene>
    <name evidence="3" type="ORF">MNEG_14877</name>
</gene>
<dbReference type="KEGG" id="mng:MNEG_14877"/>
<dbReference type="STRING" id="145388.A0A0D2MCY9"/>
<dbReference type="EMBL" id="KK105060">
    <property type="protein sequence ID" value="KIY93085.1"/>
    <property type="molecule type" value="Genomic_DNA"/>
</dbReference>
<protein>
    <submittedName>
        <fullName evidence="3">Uncharacterized protein</fullName>
    </submittedName>
</protein>
<feature type="compositionally biased region" description="Gly residues" evidence="2">
    <location>
        <begin position="72"/>
        <end position="87"/>
    </location>
</feature>
<proteinExistence type="predicted"/>
<evidence type="ECO:0000313" key="3">
    <source>
        <dbReference type="EMBL" id="KIY93085.1"/>
    </source>
</evidence>
<feature type="region of interest" description="Disordered" evidence="2">
    <location>
        <begin position="71"/>
        <end position="101"/>
    </location>
</feature>
<dbReference type="RefSeq" id="XP_013892105.1">
    <property type="nucleotide sequence ID" value="XM_014036651.1"/>
</dbReference>
<sequence length="162" mass="16811">MGKVVALKKSRDRLLAQLDRQSAEGEQAALEVKLLGEQLAEARDQAARWEAQAQDGLSTISRLKDCLEDGAAWGGEGGTTAEEGGGPPQADESAEARAARLQGEVVSGQARAAALDLRSRALAAEVLRAHAARAALGRALVPLLSGVEARLLAAREAAALAR</sequence>
<name>A0A0D2MCY9_9CHLO</name>
<accession>A0A0D2MCY9</accession>
<dbReference type="AlphaFoldDB" id="A0A0D2MCY9"/>
<dbReference type="PANTHER" id="PTHR48163">
    <property type="entry name" value="BNAC02G25670D PROTEIN"/>
    <property type="match status" value="1"/>
</dbReference>
<dbReference type="GeneID" id="25732482"/>
<evidence type="ECO:0000313" key="4">
    <source>
        <dbReference type="Proteomes" id="UP000054498"/>
    </source>
</evidence>
<dbReference type="PANTHER" id="PTHR48163:SF2">
    <property type="entry name" value="EXPRESSED PROTEIN"/>
    <property type="match status" value="1"/>
</dbReference>